<evidence type="ECO:0000256" key="2">
    <source>
        <dbReference type="ARBA" id="ARBA00009765"/>
    </source>
</evidence>
<dbReference type="InterPro" id="IPR045861">
    <property type="entry name" value="CorA_cytoplasmic_dom"/>
</dbReference>
<organism evidence="9 10">
    <name type="scientific">Tessaracoccus lubricantis</name>
    <dbReference type="NCBI Taxonomy" id="545543"/>
    <lineage>
        <taxon>Bacteria</taxon>
        <taxon>Bacillati</taxon>
        <taxon>Actinomycetota</taxon>
        <taxon>Actinomycetes</taxon>
        <taxon>Propionibacteriales</taxon>
        <taxon>Propionibacteriaceae</taxon>
        <taxon>Tessaracoccus</taxon>
    </lineage>
</organism>
<evidence type="ECO:0000313" key="9">
    <source>
        <dbReference type="EMBL" id="GAA4903079.1"/>
    </source>
</evidence>
<dbReference type="InterPro" id="IPR045863">
    <property type="entry name" value="CorA_TM1_TM2"/>
</dbReference>
<evidence type="ECO:0000256" key="1">
    <source>
        <dbReference type="ARBA" id="ARBA00004651"/>
    </source>
</evidence>
<reference evidence="10" key="1">
    <citation type="journal article" date="2019" name="Int. J. Syst. Evol. Microbiol.">
        <title>The Global Catalogue of Microorganisms (GCM) 10K type strain sequencing project: providing services to taxonomists for standard genome sequencing and annotation.</title>
        <authorList>
            <consortium name="The Broad Institute Genomics Platform"/>
            <consortium name="The Broad Institute Genome Sequencing Center for Infectious Disease"/>
            <person name="Wu L."/>
            <person name="Ma J."/>
        </authorList>
    </citation>
    <scope>NUCLEOTIDE SEQUENCE [LARGE SCALE GENOMIC DNA]</scope>
    <source>
        <strain evidence="10">JCM 19125</strain>
    </source>
</reference>
<evidence type="ECO:0000256" key="3">
    <source>
        <dbReference type="ARBA" id="ARBA00022448"/>
    </source>
</evidence>
<dbReference type="EMBL" id="BAABLV010000036">
    <property type="protein sequence ID" value="GAA4903079.1"/>
    <property type="molecule type" value="Genomic_DNA"/>
</dbReference>
<evidence type="ECO:0000313" key="10">
    <source>
        <dbReference type="Proteomes" id="UP001501521"/>
    </source>
</evidence>
<evidence type="ECO:0000256" key="6">
    <source>
        <dbReference type="ARBA" id="ARBA00022989"/>
    </source>
</evidence>
<accession>A0ABP9FI65</accession>
<dbReference type="Proteomes" id="UP001501521">
    <property type="component" value="Unassembled WGS sequence"/>
</dbReference>
<dbReference type="SUPFAM" id="SSF144083">
    <property type="entry name" value="Magnesium transport protein CorA, transmembrane region"/>
    <property type="match status" value="1"/>
</dbReference>
<keyword evidence="7 8" id="KW-0472">Membrane</keyword>
<comment type="similarity">
    <text evidence="2">Belongs to the CorA metal ion transporter (MIT) (TC 1.A.35) family.</text>
</comment>
<protein>
    <submittedName>
        <fullName evidence="9">Magnesium/cobalt transporter CorA</fullName>
    </submittedName>
</protein>
<keyword evidence="4" id="KW-1003">Cell membrane</keyword>
<comment type="subcellular location">
    <subcellularLocation>
        <location evidence="1">Cell membrane</location>
        <topology evidence="1">Multi-pass membrane protein</topology>
    </subcellularLocation>
</comment>
<proteinExistence type="inferred from homology"/>
<dbReference type="Pfam" id="PF01544">
    <property type="entry name" value="CorA"/>
    <property type="match status" value="1"/>
</dbReference>
<evidence type="ECO:0000256" key="7">
    <source>
        <dbReference type="ARBA" id="ARBA00023136"/>
    </source>
</evidence>
<feature type="transmembrane region" description="Helical" evidence="8">
    <location>
        <begin position="319"/>
        <end position="339"/>
    </location>
</feature>
<dbReference type="PANTHER" id="PTHR46494">
    <property type="entry name" value="CORA FAMILY METAL ION TRANSPORTER (EUROFUNG)"/>
    <property type="match status" value="1"/>
</dbReference>
<name>A0ABP9FI65_9ACTN</name>
<dbReference type="RefSeq" id="WP_345582862.1">
    <property type="nucleotide sequence ID" value="NZ_BAABLV010000036.1"/>
</dbReference>
<comment type="caution">
    <text evidence="9">The sequence shown here is derived from an EMBL/GenBank/DDBJ whole genome shotgun (WGS) entry which is preliminary data.</text>
</comment>
<keyword evidence="10" id="KW-1185">Reference proteome</keyword>
<keyword evidence="5 8" id="KW-0812">Transmembrane</keyword>
<dbReference type="Gene3D" id="3.30.460.20">
    <property type="entry name" value="CorA soluble domain-like"/>
    <property type="match status" value="1"/>
</dbReference>
<dbReference type="InterPro" id="IPR002523">
    <property type="entry name" value="MgTranspt_CorA/ZnTranspt_ZntB"/>
</dbReference>
<keyword evidence="6 8" id="KW-1133">Transmembrane helix</keyword>
<sequence length="345" mass="39373">MTQPRPSSIVDAGFYVDGHRIASPSTFDQSFRLLDEHDEGFVWIGLYRPTHAEMALLAEEFQLSPLLVEDTITAHQRPKFERYGDTLFLVLRAARYVDRTETVDFGEVHAIAGDRFVITVRHSETPDLTNVRRDLESLPDTLAIGPSVVLEQLLDQIVDDYQPVVLGIENDIDEIETQVFSGSARVSRRIYQLSREVMDLQRAVRPLKLILDGVRRDRVFLAAGEHRRQELRDIEDHAIHITEHVEVLREALKGALDLNISLQTQRQNEEARNMTSASLKQAEDSRRIAAWAGVLFVPSLVTGTYGMNFEHMPELDWPWGYAFALGLMLGSGVMMYLIFKSRKWL</sequence>
<dbReference type="SUPFAM" id="SSF143865">
    <property type="entry name" value="CorA soluble domain-like"/>
    <property type="match status" value="1"/>
</dbReference>
<evidence type="ECO:0000256" key="5">
    <source>
        <dbReference type="ARBA" id="ARBA00022692"/>
    </source>
</evidence>
<keyword evidence="3" id="KW-0813">Transport</keyword>
<dbReference type="CDD" id="cd12830">
    <property type="entry name" value="MtCorA-like"/>
    <property type="match status" value="1"/>
</dbReference>
<evidence type="ECO:0000256" key="4">
    <source>
        <dbReference type="ARBA" id="ARBA00022475"/>
    </source>
</evidence>
<dbReference type="Gene3D" id="1.20.58.340">
    <property type="entry name" value="Magnesium transport protein CorA, transmembrane region"/>
    <property type="match status" value="2"/>
</dbReference>
<dbReference type="PANTHER" id="PTHR46494:SF1">
    <property type="entry name" value="CORA FAMILY METAL ION TRANSPORTER (EUROFUNG)"/>
    <property type="match status" value="1"/>
</dbReference>
<gene>
    <name evidence="9" type="primary">corA</name>
    <name evidence="9" type="ORF">GCM10025789_22360</name>
</gene>
<feature type="transmembrane region" description="Helical" evidence="8">
    <location>
        <begin position="288"/>
        <end position="307"/>
    </location>
</feature>
<evidence type="ECO:0000256" key="8">
    <source>
        <dbReference type="SAM" id="Phobius"/>
    </source>
</evidence>